<evidence type="ECO:0000313" key="3">
    <source>
        <dbReference type="Proteomes" id="UP000002488"/>
    </source>
</evidence>
<dbReference type="PROSITE" id="PS51257">
    <property type="entry name" value="PROKAR_LIPOPROTEIN"/>
    <property type="match status" value="1"/>
</dbReference>
<proteinExistence type="predicted"/>
<accession>C6LQ42</accession>
<feature type="transmembrane region" description="Helical" evidence="1">
    <location>
        <begin position="12"/>
        <end position="30"/>
    </location>
</feature>
<dbReference type="VEuPathDB" id="GiardiaDB:GL50581_864"/>
<keyword evidence="1" id="KW-1133">Transmembrane helix</keyword>
<keyword evidence="1" id="KW-0812">Transmembrane</keyword>
<name>C6LQ42_GIAIB</name>
<keyword evidence="1" id="KW-0472">Membrane</keyword>
<sequence length="37" mass="4055">MKMDFGLIDVTLRFSLFCIAIISGCVVRSCNKLGSCL</sequence>
<reference evidence="2 3" key="1">
    <citation type="journal article" date="2009" name="PLoS Pathog.">
        <title>Draft genome sequencing of giardia intestinalis assemblage B isolate GS: is human giardiasis caused by two different species?</title>
        <authorList>
            <person name="Franzen O."/>
            <person name="Jerlstrom-Hultqvist J."/>
            <person name="Castro E."/>
            <person name="Sherwood E."/>
            <person name="Ankarklev J."/>
            <person name="Reiner D.S."/>
            <person name="Palm D."/>
            <person name="Andersson J.O."/>
            <person name="Andersson B."/>
            <person name="Svard S.G."/>
        </authorList>
    </citation>
    <scope>NUCLEOTIDE SEQUENCE [LARGE SCALE GENOMIC DNA]</scope>
    <source>
        <strain evidence="3">ATCC 50581 / GS clone H7</strain>
    </source>
</reference>
<evidence type="ECO:0000313" key="2">
    <source>
        <dbReference type="EMBL" id="EET01878.1"/>
    </source>
</evidence>
<evidence type="ECO:0000256" key="1">
    <source>
        <dbReference type="SAM" id="Phobius"/>
    </source>
</evidence>
<organism evidence="2 3">
    <name type="scientific">Giardia intestinalis (strain ATCC 50581 / GS clone H7)</name>
    <name type="common">Giardia lamblia</name>
    <dbReference type="NCBI Taxonomy" id="598745"/>
    <lineage>
        <taxon>Eukaryota</taxon>
        <taxon>Metamonada</taxon>
        <taxon>Diplomonadida</taxon>
        <taxon>Hexamitidae</taxon>
        <taxon>Giardiinae</taxon>
        <taxon>Giardia</taxon>
    </lineage>
</organism>
<gene>
    <name evidence="2" type="ORF">GL50581_864</name>
</gene>
<dbReference type="EMBL" id="ACGJ01001044">
    <property type="protein sequence ID" value="EET01878.1"/>
    <property type="molecule type" value="Genomic_DNA"/>
</dbReference>
<dbReference type="AlphaFoldDB" id="C6LQ42"/>
<protein>
    <submittedName>
        <fullName evidence="2">Uncharacterized protein</fullName>
    </submittedName>
</protein>
<dbReference type="Proteomes" id="UP000002488">
    <property type="component" value="Unassembled WGS sequence"/>
</dbReference>
<comment type="caution">
    <text evidence="2">The sequence shown here is derived from an EMBL/GenBank/DDBJ whole genome shotgun (WGS) entry which is preliminary data.</text>
</comment>